<feature type="region of interest" description="Disordered" evidence="13">
    <location>
        <begin position="1"/>
        <end position="24"/>
    </location>
</feature>
<evidence type="ECO:0000256" key="3">
    <source>
        <dbReference type="ARBA" id="ARBA00012438"/>
    </source>
</evidence>
<comment type="catalytic activity">
    <reaction evidence="1">
        <text>ATP + protein L-histidine = ADP + protein N-phospho-L-histidine.</text>
        <dbReference type="EC" id="2.7.13.3"/>
    </reaction>
</comment>
<dbReference type="InterPro" id="IPR036890">
    <property type="entry name" value="HATPase_C_sf"/>
</dbReference>
<feature type="domain" description="PAS" evidence="15">
    <location>
        <begin position="547"/>
        <end position="616"/>
    </location>
</feature>
<evidence type="ECO:0000256" key="2">
    <source>
        <dbReference type="ARBA" id="ARBA00004141"/>
    </source>
</evidence>
<dbReference type="Proteomes" id="UP001291309">
    <property type="component" value="Unassembled WGS sequence"/>
</dbReference>
<evidence type="ECO:0000256" key="8">
    <source>
        <dbReference type="ARBA" id="ARBA00022777"/>
    </source>
</evidence>
<keyword evidence="11" id="KW-0902">Two-component regulatory system</keyword>
<dbReference type="Pfam" id="PF02518">
    <property type="entry name" value="HATPase_c"/>
    <property type="match status" value="1"/>
</dbReference>
<dbReference type="Gene3D" id="1.10.287.130">
    <property type="match status" value="1"/>
</dbReference>
<proteinExistence type="predicted"/>
<dbReference type="SMART" id="SM00091">
    <property type="entry name" value="PAS"/>
    <property type="match status" value="4"/>
</dbReference>
<feature type="domain" description="PAC" evidence="16">
    <location>
        <begin position="622"/>
        <end position="674"/>
    </location>
</feature>
<comment type="caution">
    <text evidence="17">The sequence shown here is derived from an EMBL/GenBank/DDBJ whole genome shotgun (WGS) entry which is preliminary data.</text>
</comment>
<reference evidence="17 18" key="1">
    <citation type="submission" date="2023-12" db="EMBL/GenBank/DDBJ databases">
        <title>the genome sequence of Hyalangium sp. s54d21.</title>
        <authorList>
            <person name="Zhang X."/>
        </authorList>
    </citation>
    <scope>NUCLEOTIDE SEQUENCE [LARGE SCALE GENOMIC DNA]</scope>
    <source>
        <strain evidence="18">s54d21</strain>
    </source>
</reference>
<gene>
    <name evidence="17" type="ORF">SYV04_04185</name>
</gene>
<keyword evidence="6" id="KW-0812">Transmembrane</keyword>
<dbReference type="InterPro" id="IPR000014">
    <property type="entry name" value="PAS"/>
</dbReference>
<keyword evidence="5" id="KW-0808">Transferase</keyword>
<dbReference type="InterPro" id="IPR000700">
    <property type="entry name" value="PAS-assoc_C"/>
</dbReference>
<dbReference type="EMBL" id="JAXIVS010000001">
    <property type="protein sequence ID" value="MDY7225564.1"/>
    <property type="molecule type" value="Genomic_DNA"/>
</dbReference>
<evidence type="ECO:0000256" key="5">
    <source>
        <dbReference type="ARBA" id="ARBA00022679"/>
    </source>
</evidence>
<dbReference type="CDD" id="cd00075">
    <property type="entry name" value="HATPase"/>
    <property type="match status" value="1"/>
</dbReference>
<keyword evidence="4" id="KW-0597">Phosphoprotein</keyword>
<dbReference type="PROSITE" id="PS50113">
    <property type="entry name" value="PAC"/>
    <property type="match status" value="2"/>
</dbReference>
<dbReference type="InterPro" id="IPR004358">
    <property type="entry name" value="Sig_transdc_His_kin-like_C"/>
</dbReference>
<dbReference type="InterPro" id="IPR035965">
    <property type="entry name" value="PAS-like_dom_sf"/>
</dbReference>
<dbReference type="NCBIfam" id="TIGR00229">
    <property type="entry name" value="sensory_box"/>
    <property type="match status" value="2"/>
</dbReference>
<dbReference type="SMART" id="SM00086">
    <property type="entry name" value="PAC"/>
    <property type="match status" value="1"/>
</dbReference>
<dbReference type="PROSITE" id="PS50112">
    <property type="entry name" value="PAS"/>
    <property type="match status" value="4"/>
</dbReference>
<dbReference type="InterPro" id="IPR036097">
    <property type="entry name" value="HisK_dim/P_sf"/>
</dbReference>
<dbReference type="Pfam" id="PF08448">
    <property type="entry name" value="PAS_4"/>
    <property type="match status" value="2"/>
</dbReference>
<dbReference type="Gene3D" id="3.30.450.20">
    <property type="entry name" value="PAS domain"/>
    <property type="match status" value="4"/>
</dbReference>
<evidence type="ECO:0000256" key="12">
    <source>
        <dbReference type="ARBA" id="ARBA00023136"/>
    </source>
</evidence>
<keyword evidence="18" id="KW-1185">Reference proteome</keyword>
<evidence type="ECO:0000259" key="16">
    <source>
        <dbReference type="PROSITE" id="PS50113"/>
    </source>
</evidence>
<dbReference type="PANTHER" id="PTHR42878">
    <property type="entry name" value="TWO-COMPONENT HISTIDINE KINASE"/>
    <property type="match status" value="1"/>
</dbReference>
<dbReference type="InterPro" id="IPR005467">
    <property type="entry name" value="His_kinase_dom"/>
</dbReference>
<evidence type="ECO:0000256" key="10">
    <source>
        <dbReference type="ARBA" id="ARBA00022989"/>
    </source>
</evidence>
<dbReference type="CDD" id="cd00130">
    <property type="entry name" value="PAS"/>
    <property type="match status" value="2"/>
</dbReference>
<dbReference type="CDD" id="cd00082">
    <property type="entry name" value="HisKA"/>
    <property type="match status" value="1"/>
</dbReference>
<evidence type="ECO:0000256" key="1">
    <source>
        <dbReference type="ARBA" id="ARBA00000085"/>
    </source>
</evidence>
<dbReference type="SMART" id="SM00387">
    <property type="entry name" value="HATPase_c"/>
    <property type="match status" value="1"/>
</dbReference>
<evidence type="ECO:0000256" key="7">
    <source>
        <dbReference type="ARBA" id="ARBA00022741"/>
    </source>
</evidence>
<evidence type="ECO:0000256" key="6">
    <source>
        <dbReference type="ARBA" id="ARBA00022692"/>
    </source>
</evidence>
<evidence type="ECO:0000259" key="15">
    <source>
        <dbReference type="PROSITE" id="PS50112"/>
    </source>
</evidence>
<dbReference type="InterPro" id="IPR003661">
    <property type="entry name" value="HisK_dim/P_dom"/>
</dbReference>
<name>A0ABU5GXH8_9BACT</name>
<keyword evidence="8" id="KW-0418">Kinase</keyword>
<protein>
    <recommendedName>
        <fullName evidence="3">histidine kinase</fullName>
        <ecNumber evidence="3">2.7.13.3</ecNumber>
    </recommendedName>
</protein>
<dbReference type="Pfam" id="PF00512">
    <property type="entry name" value="HisKA"/>
    <property type="match status" value="1"/>
</dbReference>
<comment type="subcellular location">
    <subcellularLocation>
        <location evidence="2">Membrane</location>
        <topology evidence="2">Multi-pass membrane protein</topology>
    </subcellularLocation>
</comment>
<sequence>MRTANMHGSEASHDGPLSPDASHAALPPFPETLLQVGTSLHATLIVDRHQRIARVDEALTLASGWTGKAPQGRSAKEVLGTLPWLLEALDIALTGKAAVGMTAQVRAPVLPVFGEGGQLLGACACLSTDENSKTGPALREELALEFTQLQQRYEELIDTFDGVVWEAVASNFRITFISQQAERLLGYPSEQWRREPDFWVNHLHPEDRDWVKASCQKGTREGRAYALEYRMVAADGGTVWVRNTIKVLAEEGHPTRLRGLLVDITEQRRALEQQERTVSLLRTTLDSITDGVFVVDRNLRITAYNKQFQEIWGFPDEVLQGEPHLEKPLGLALPLVKDPEGFTARVREIYADPELEGIDLVELRNGRILERITRPQRLGDTIIGRICSYRDITAERQAREKQEQTVSLLRATFDSTADGVVAVDRDGRINTYNKRFQRLWGLPDDLLLTGLDAMASVTAAAPLVKEPERFVAQLQEMFKVSDQEYVDTIEFRDGRILERTSLPQRLGDTIIGRVWSYRDVTEERHAKAAQERLLEAEQRARAQLEESFALLDTFLNNAPMGMGFLDRDLRYIRLNDALAGLHGHRREEELGRTLREMTPHVAAAVEPLMRQVLETGQPIIGLDLTGEVPATPGALRFWRVSYYPIRTPRGGIVGVGAVVVEVTEERRAQEERERLLREAHEAIQIRDDFLSIASHELKTPLTPLKIHLQVLKQRCASGHPVPPQLAEKALSQVARLSGLISDLLDASQVEAGQLSVVRGPMPLRALVREVLAEFRPPSSHHRLVHEEWPEELLVEGDRRRIAQVLTNLLENALKYSPQGGPIHVALTRTGSEAIVSVSDSGIGIPADQQAQLFERFFRARNAPISGFGGLGLGLYICRDIIERHGGRIWVESELGHGATFRFSLPLSHSLP</sequence>
<dbReference type="PRINTS" id="PR00344">
    <property type="entry name" value="BCTRLSENSOR"/>
</dbReference>
<dbReference type="Gene3D" id="3.30.565.10">
    <property type="entry name" value="Histidine kinase-like ATPase, C-terminal domain"/>
    <property type="match status" value="1"/>
</dbReference>
<evidence type="ECO:0000256" key="9">
    <source>
        <dbReference type="ARBA" id="ARBA00022840"/>
    </source>
</evidence>
<evidence type="ECO:0000259" key="14">
    <source>
        <dbReference type="PROSITE" id="PS50109"/>
    </source>
</evidence>
<dbReference type="Pfam" id="PF08447">
    <property type="entry name" value="PAS_3"/>
    <property type="match status" value="1"/>
</dbReference>
<dbReference type="PANTHER" id="PTHR42878:SF7">
    <property type="entry name" value="SENSOR HISTIDINE KINASE GLRK"/>
    <property type="match status" value="1"/>
</dbReference>
<dbReference type="InterPro" id="IPR003594">
    <property type="entry name" value="HATPase_dom"/>
</dbReference>
<dbReference type="InterPro" id="IPR001610">
    <property type="entry name" value="PAC"/>
</dbReference>
<evidence type="ECO:0000256" key="13">
    <source>
        <dbReference type="SAM" id="MobiDB-lite"/>
    </source>
</evidence>
<feature type="domain" description="PAS" evidence="15">
    <location>
        <begin position="405"/>
        <end position="448"/>
    </location>
</feature>
<organism evidence="17 18">
    <name type="scientific">Hyalangium rubrum</name>
    <dbReference type="NCBI Taxonomy" id="3103134"/>
    <lineage>
        <taxon>Bacteria</taxon>
        <taxon>Pseudomonadati</taxon>
        <taxon>Myxococcota</taxon>
        <taxon>Myxococcia</taxon>
        <taxon>Myxococcales</taxon>
        <taxon>Cystobacterineae</taxon>
        <taxon>Archangiaceae</taxon>
        <taxon>Hyalangium</taxon>
    </lineage>
</organism>
<keyword evidence="10" id="KW-1133">Transmembrane helix</keyword>
<evidence type="ECO:0000313" key="18">
    <source>
        <dbReference type="Proteomes" id="UP001291309"/>
    </source>
</evidence>
<keyword evidence="9" id="KW-0067">ATP-binding</keyword>
<dbReference type="InterPro" id="IPR013655">
    <property type="entry name" value="PAS_fold_3"/>
</dbReference>
<dbReference type="SUPFAM" id="SSF55785">
    <property type="entry name" value="PYP-like sensor domain (PAS domain)"/>
    <property type="match status" value="4"/>
</dbReference>
<feature type="domain" description="PAC" evidence="16">
    <location>
        <begin position="225"/>
        <end position="276"/>
    </location>
</feature>
<evidence type="ECO:0000313" key="17">
    <source>
        <dbReference type="EMBL" id="MDY7225564.1"/>
    </source>
</evidence>
<evidence type="ECO:0000256" key="11">
    <source>
        <dbReference type="ARBA" id="ARBA00023012"/>
    </source>
</evidence>
<dbReference type="PROSITE" id="PS50109">
    <property type="entry name" value="HIS_KIN"/>
    <property type="match status" value="1"/>
</dbReference>
<feature type="domain" description="PAS" evidence="15">
    <location>
        <begin position="149"/>
        <end position="222"/>
    </location>
</feature>
<feature type="domain" description="Histidine kinase" evidence="14">
    <location>
        <begin position="692"/>
        <end position="908"/>
    </location>
</feature>
<dbReference type="SUPFAM" id="SSF55874">
    <property type="entry name" value="ATPase domain of HSP90 chaperone/DNA topoisomerase II/histidine kinase"/>
    <property type="match status" value="1"/>
</dbReference>
<keyword evidence="7" id="KW-0547">Nucleotide-binding</keyword>
<keyword evidence="12" id="KW-0472">Membrane</keyword>
<dbReference type="Pfam" id="PF12860">
    <property type="entry name" value="PAS_7"/>
    <property type="match status" value="1"/>
</dbReference>
<dbReference type="SMART" id="SM00388">
    <property type="entry name" value="HisKA"/>
    <property type="match status" value="1"/>
</dbReference>
<evidence type="ECO:0000256" key="4">
    <source>
        <dbReference type="ARBA" id="ARBA00022553"/>
    </source>
</evidence>
<dbReference type="InterPro" id="IPR013656">
    <property type="entry name" value="PAS_4"/>
</dbReference>
<feature type="domain" description="PAS" evidence="15">
    <location>
        <begin position="277"/>
        <end position="322"/>
    </location>
</feature>
<dbReference type="RefSeq" id="WP_321544271.1">
    <property type="nucleotide sequence ID" value="NZ_JAXIVS010000001.1"/>
</dbReference>
<accession>A0ABU5GXH8</accession>
<dbReference type="SUPFAM" id="SSF47384">
    <property type="entry name" value="Homodimeric domain of signal transducing histidine kinase"/>
    <property type="match status" value="1"/>
</dbReference>
<dbReference type="InterPro" id="IPR050351">
    <property type="entry name" value="BphY/WalK/GraS-like"/>
</dbReference>
<dbReference type="EC" id="2.7.13.3" evidence="3"/>